<evidence type="ECO:0000313" key="1">
    <source>
        <dbReference type="EMBL" id="KGA94449.1"/>
    </source>
</evidence>
<organism evidence="1 2">
    <name type="scientific">Leptospirillum ferriphilum</name>
    <dbReference type="NCBI Taxonomy" id="178606"/>
    <lineage>
        <taxon>Bacteria</taxon>
        <taxon>Pseudomonadati</taxon>
        <taxon>Nitrospirota</taxon>
        <taxon>Nitrospiria</taxon>
        <taxon>Nitrospirales</taxon>
        <taxon>Nitrospiraceae</taxon>
        <taxon>Leptospirillum</taxon>
    </lineage>
</organism>
<dbReference type="Proteomes" id="UP000029452">
    <property type="component" value="Unassembled WGS sequence"/>
</dbReference>
<dbReference type="OrthoDB" id="8227562at2"/>
<dbReference type="PATRIC" id="fig|178606.4.peg.1027"/>
<dbReference type="GO" id="GO:0051276">
    <property type="term" value="P:chromosome organization"/>
    <property type="evidence" value="ECO:0007669"/>
    <property type="project" value="InterPro"/>
</dbReference>
<sequence length="195" mass="21330">MKDGLTPKQEKFIHAYLETGNASEAYRLSYNVGKMKDSTVNRNAFALLQNDKIATRIDQLRAESAKIAVLTQASVISDLIRVKDHAMTLDDKGMMIKPDIAVRALELLGKNVQAWAPETQIGIQINGSGSSFEEALEKVMVITVTGGFSDSEESLQKERDSLTGRLYSLWKNGQPSLPETVTIGGLPSDLFADAL</sequence>
<dbReference type="Pfam" id="PF03592">
    <property type="entry name" value="Terminase_2"/>
    <property type="match status" value="1"/>
</dbReference>
<protein>
    <submittedName>
        <fullName evidence="1">Phage terminase, small subunit</fullName>
    </submittedName>
</protein>
<name>A0A094X7F4_9BACT</name>
<reference evidence="1 2" key="1">
    <citation type="submission" date="2014-06" db="EMBL/GenBank/DDBJ databases">
        <title>Draft genome sequence of iron oxidizing acidophile Leptospirillum ferriphilum DSM14647.</title>
        <authorList>
            <person name="Cardenas J.P."/>
            <person name="Lazcano M."/>
            <person name="Ossandon F.J."/>
            <person name="Corbett M."/>
            <person name="Holmes D.S."/>
            <person name="Watkin E."/>
        </authorList>
    </citation>
    <scope>NUCLEOTIDE SEQUENCE [LARGE SCALE GENOMIC DNA]</scope>
    <source>
        <strain evidence="1 2">DSM 14647</strain>
    </source>
</reference>
<dbReference type="AlphaFoldDB" id="A0A094X7F4"/>
<accession>A0A094X7F4</accession>
<dbReference type="Gene3D" id="1.10.10.1400">
    <property type="entry name" value="Terminase, small subunit, N-terminal DNA-binding domain, HTH motif"/>
    <property type="match status" value="1"/>
</dbReference>
<dbReference type="RefSeq" id="WP_052157794.1">
    <property type="nucleotide sequence ID" value="NZ_JPGK01000003.1"/>
</dbReference>
<comment type="caution">
    <text evidence="1">The sequence shown here is derived from an EMBL/GenBank/DDBJ whole genome shotgun (WGS) entry which is preliminary data.</text>
</comment>
<dbReference type="InterPro" id="IPR038713">
    <property type="entry name" value="Terminase_Gp1_N_sf"/>
</dbReference>
<proteinExistence type="predicted"/>
<dbReference type="EMBL" id="JPGK01000003">
    <property type="protein sequence ID" value="KGA94449.1"/>
    <property type="molecule type" value="Genomic_DNA"/>
</dbReference>
<evidence type="ECO:0000313" key="2">
    <source>
        <dbReference type="Proteomes" id="UP000029452"/>
    </source>
</evidence>
<dbReference type="InterPro" id="IPR005335">
    <property type="entry name" value="Terminase_ssu"/>
</dbReference>
<gene>
    <name evidence="1" type="ORF">LptCag_1212</name>
</gene>